<dbReference type="EC" id="2.1.1.77" evidence="3"/>
<evidence type="ECO:0000256" key="2">
    <source>
        <dbReference type="ARBA" id="ARBA00005369"/>
    </source>
</evidence>
<evidence type="ECO:0000256" key="10">
    <source>
        <dbReference type="ARBA" id="ARBA00031323"/>
    </source>
</evidence>
<dbReference type="SUPFAM" id="SSF53335">
    <property type="entry name" value="S-adenosyl-L-methionine-dependent methyltransferases"/>
    <property type="match status" value="1"/>
</dbReference>
<evidence type="ECO:0000313" key="13">
    <source>
        <dbReference type="Proteomes" id="UP001595891"/>
    </source>
</evidence>
<evidence type="ECO:0000256" key="7">
    <source>
        <dbReference type="ARBA" id="ARBA00022679"/>
    </source>
</evidence>
<evidence type="ECO:0000256" key="5">
    <source>
        <dbReference type="ARBA" id="ARBA00022490"/>
    </source>
</evidence>
<dbReference type="CDD" id="cd02440">
    <property type="entry name" value="AdoMet_MTases"/>
    <property type="match status" value="1"/>
</dbReference>
<dbReference type="RefSeq" id="WP_262841623.1">
    <property type="nucleotide sequence ID" value="NZ_JANZYP010000006.1"/>
</dbReference>
<sequence>MRSVPRHLFIPDRAWCHPDDGPGYLIDRAADPGMWLAAAYSDAVIVTRIDDGMGDMRQPIGAFASSVSAPGIVAAALSLLDPFDGDEVLEIGTGTGWTAGLLARRLGDENVTSIETDRLVFAEAAGNLKRSGLSPRLLLGDGARGWPDGALYDRVHVTRGVREVPHPWVEQTRPGGLIVLPWTPRWEGGHLLRLTAAGDGTAVGRFHRGVAAMPMRSQRLVPAQVEGPYRRSATHLDPRRVVRSSAGADVAVAGSLPDVYGTHAGEEDGGFRLWLWSGDSEAQVHRAPGYKQSSVFHRGPRDLWAEVEAAYLRWVSWGAPDRDRFGMTVTPAGQHIWLDSPGNPLM</sequence>
<evidence type="ECO:0000256" key="9">
    <source>
        <dbReference type="ARBA" id="ARBA00030757"/>
    </source>
</evidence>
<comment type="caution">
    <text evidence="12">The sequence shown here is derived from an EMBL/GenBank/DDBJ whole genome shotgun (WGS) entry which is preliminary data.</text>
</comment>
<protein>
    <recommendedName>
        <fullName evidence="4">Protein-L-isoaspartate O-methyltransferase</fullName>
        <ecNumber evidence="3">2.1.1.77</ecNumber>
    </recommendedName>
    <alternativeName>
        <fullName evidence="11">L-isoaspartyl protein carboxyl methyltransferase</fullName>
    </alternativeName>
    <alternativeName>
        <fullName evidence="9">Protein L-isoaspartyl methyltransferase</fullName>
    </alternativeName>
    <alternativeName>
        <fullName evidence="10">Protein-beta-aspartate methyltransferase</fullName>
    </alternativeName>
</protein>
<organism evidence="12 13">
    <name type="scientific">Sphaerisporangium corydalis</name>
    <dbReference type="NCBI Taxonomy" id="1441875"/>
    <lineage>
        <taxon>Bacteria</taxon>
        <taxon>Bacillati</taxon>
        <taxon>Actinomycetota</taxon>
        <taxon>Actinomycetes</taxon>
        <taxon>Streptosporangiales</taxon>
        <taxon>Streptosporangiaceae</taxon>
        <taxon>Sphaerisporangium</taxon>
    </lineage>
</organism>
<dbReference type="PANTHER" id="PTHR11579">
    <property type="entry name" value="PROTEIN-L-ISOASPARTATE O-METHYLTRANSFERASE"/>
    <property type="match status" value="1"/>
</dbReference>
<evidence type="ECO:0000256" key="1">
    <source>
        <dbReference type="ARBA" id="ARBA00004496"/>
    </source>
</evidence>
<keyword evidence="8" id="KW-0949">S-adenosyl-L-methionine</keyword>
<dbReference type="Pfam" id="PF01135">
    <property type="entry name" value="PCMT"/>
    <property type="match status" value="1"/>
</dbReference>
<name>A0ABV9EAW6_9ACTN</name>
<comment type="similarity">
    <text evidence="2">Belongs to the methyltransferase superfamily. L-isoaspartyl/D-aspartyl protein methyltransferase family.</text>
</comment>
<evidence type="ECO:0000256" key="4">
    <source>
        <dbReference type="ARBA" id="ARBA00013346"/>
    </source>
</evidence>
<evidence type="ECO:0000256" key="3">
    <source>
        <dbReference type="ARBA" id="ARBA00011890"/>
    </source>
</evidence>
<keyword evidence="7" id="KW-0808">Transferase</keyword>
<gene>
    <name evidence="12" type="ORF">ACFO8L_08595</name>
</gene>
<dbReference type="InterPro" id="IPR000682">
    <property type="entry name" value="PCMT"/>
</dbReference>
<proteinExistence type="inferred from homology"/>
<keyword evidence="5" id="KW-0963">Cytoplasm</keyword>
<dbReference type="InterPro" id="IPR029063">
    <property type="entry name" value="SAM-dependent_MTases_sf"/>
</dbReference>
<dbReference type="Gene3D" id="3.40.50.150">
    <property type="entry name" value="Vaccinia Virus protein VP39"/>
    <property type="match status" value="1"/>
</dbReference>
<dbReference type="Proteomes" id="UP001595891">
    <property type="component" value="Unassembled WGS sequence"/>
</dbReference>
<comment type="subcellular location">
    <subcellularLocation>
        <location evidence="1">Cytoplasm</location>
    </subcellularLocation>
</comment>
<dbReference type="EMBL" id="JBHSFN010000004">
    <property type="protein sequence ID" value="MFC4586129.1"/>
    <property type="molecule type" value="Genomic_DNA"/>
</dbReference>
<accession>A0ABV9EAW6</accession>
<evidence type="ECO:0000313" key="12">
    <source>
        <dbReference type="EMBL" id="MFC4586129.1"/>
    </source>
</evidence>
<reference evidence="13" key="1">
    <citation type="journal article" date="2019" name="Int. J. Syst. Evol. Microbiol.">
        <title>The Global Catalogue of Microorganisms (GCM) 10K type strain sequencing project: providing services to taxonomists for standard genome sequencing and annotation.</title>
        <authorList>
            <consortium name="The Broad Institute Genomics Platform"/>
            <consortium name="The Broad Institute Genome Sequencing Center for Infectious Disease"/>
            <person name="Wu L."/>
            <person name="Ma J."/>
        </authorList>
    </citation>
    <scope>NUCLEOTIDE SEQUENCE [LARGE SCALE GENOMIC DNA]</scope>
    <source>
        <strain evidence="13">CCUG 49560</strain>
    </source>
</reference>
<keyword evidence="13" id="KW-1185">Reference proteome</keyword>
<dbReference type="PANTHER" id="PTHR11579:SF0">
    <property type="entry name" value="PROTEIN-L-ISOASPARTATE(D-ASPARTATE) O-METHYLTRANSFERASE"/>
    <property type="match status" value="1"/>
</dbReference>
<evidence type="ECO:0000256" key="8">
    <source>
        <dbReference type="ARBA" id="ARBA00022691"/>
    </source>
</evidence>
<evidence type="ECO:0000256" key="11">
    <source>
        <dbReference type="ARBA" id="ARBA00031350"/>
    </source>
</evidence>
<keyword evidence="6" id="KW-0489">Methyltransferase</keyword>
<evidence type="ECO:0000256" key="6">
    <source>
        <dbReference type="ARBA" id="ARBA00022603"/>
    </source>
</evidence>